<dbReference type="OrthoDB" id="5540862at2"/>
<proteinExistence type="inferred from homology"/>
<keyword evidence="2" id="KW-0521">NADP</keyword>
<comment type="caution">
    <text evidence="4">The sequence shown here is derived from an EMBL/GenBank/DDBJ whole genome shotgun (WGS) entry which is preliminary data.</text>
</comment>
<name>A0A0Q0RYK3_9FLAO</name>
<dbReference type="Pfam" id="PF05368">
    <property type="entry name" value="NmrA"/>
    <property type="match status" value="1"/>
</dbReference>
<protein>
    <submittedName>
        <fullName evidence="4">NmrA family protein</fullName>
    </submittedName>
</protein>
<accession>A0A0Q0RYK3</accession>
<dbReference type="PANTHER" id="PTHR42748">
    <property type="entry name" value="NITROGEN METABOLITE REPRESSION PROTEIN NMRA FAMILY MEMBER"/>
    <property type="match status" value="1"/>
</dbReference>
<dbReference type="Gene3D" id="3.90.25.10">
    <property type="entry name" value="UDP-galactose 4-epimerase, domain 1"/>
    <property type="match status" value="1"/>
</dbReference>
<dbReference type="InterPro" id="IPR036291">
    <property type="entry name" value="NAD(P)-bd_dom_sf"/>
</dbReference>
<dbReference type="Gene3D" id="3.40.50.720">
    <property type="entry name" value="NAD(P)-binding Rossmann-like Domain"/>
    <property type="match status" value="1"/>
</dbReference>
<evidence type="ECO:0000256" key="2">
    <source>
        <dbReference type="ARBA" id="ARBA00022857"/>
    </source>
</evidence>
<dbReference type="Proteomes" id="UP000050443">
    <property type="component" value="Unassembled WGS sequence"/>
</dbReference>
<feature type="domain" description="NmrA-like" evidence="3">
    <location>
        <begin position="4"/>
        <end position="255"/>
    </location>
</feature>
<evidence type="ECO:0000259" key="3">
    <source>
        <dbReference type="Pfam" id="PF05368"/>
    </source>
</evidence>
<dbReference type="AlphaFoldDB" id="A0A0Q0RYK3"/>
<dbReference type="STRING" id="362413.RC62_3521"/>
<evidence type="ECO:0000313" key="4">
    <source>
        <dbReference type="EMBL" id="KQB42514.1"/>
    </source>
</evidence>
<dbReference type="InterPro" id="IPR008030">
    <property type="entry name" value="NmrA-like"/>
</dbReference>
<organism evidence="4 5">
    <name type="scientific">Flavobacterium aquidurense</name>
    <dbReference type="NCBI Taxonomy" id="362413"/>
    <lineage>
        <taxon>Bacteria</taxon>
        <taxon>Pseudomonadati</taxon>
        <taxon>Bacteroidota</taxon>
        <taxon>Flavobacteriia</taxon>
        <taxon>Flavobacteriales</taxon>
        <taxon>Flavobacteriaceae</taxon>
        <taxon>Flavobacterium</taxon>
    </lineage>
</organism>
<evidence type="ECO:0000256" key="1">
    <source>
        <dbReference type="ARBA" id="ARBA00006328"/>
    </source>
</evidence>
<comment type="similarity">
    <text evidence="1">Belongs to the NmrA-type oxidoreductase family.</text>
</comment>
<dbReference type="PANTHER" id="PTHR42748:SF7">
    <property type="entry name" value="NMRA LIKE REDOX SENSOR 1-RELATED"/>
    <property type="match status" value="1"/>
</dbReference>
<sequence length="310" mass="33912">MKDKSLILVAGAAGTQGGAVIDALLAKNIAVRAIVRNKNSEAAKALAVRNVELAESTFDDLESLTEAAKGATGVFSMQMGSHPGNKGEETRHAKNLVAAAKAAGIQQIVHTSVARAGDHQNFADWEKGRWEPLYWEEKAAAINAVKDAGFTFWTIIKPPFIMVNLLPPKNEWMFPTISQGKIISPTEPDTKIDWVSPEDIGRFAAEAFSNPEKFNKKEFAVVGDSLTMGEVADALSSVTGKQFEAISITDEQATESGLFKWGTEAFIWQNVEGYKVDPHEIAEFKIQPESLKTFLERNKSLLLEAYSKLK</sequence>
<dbReference type="InterPro" id="IPR051164">
    <property type="entry name" value="NmrA-like_oxidored"/>
</dbReference>
<reference evidence="4 5" key="1">
    <citation type="submission" date="2014-09" db="EMBL/GenBank/DDBJ databases">
        <title>Genome sequence of Flavobacterium aquidurense RC62.</title>
        <authorList>
            <person name="Kim J.F."/>
            <person name="Kwak M.-J."/>
        </authorList>
    </citation>
    <scope>NUCLEOTIDE SEQUENCE [LARGE SCALE GENOMIC DNA]</scope>
    <source>
        <strain evidence="4 5">RC62</strain>
    </source>
</reference>
<dbReference type="RefSeq" id="WP_055092463.1">
    <property type="nucleotide sequence ID" value="NZ_JRLF01000006.1"/>
</dbReference>
<evidence type="ECO:0000313" key="5">
    <source>
        <dbReference type="Proteomes" id="UP000050443"/>
    </source>
</evidence>
<dbReference type="CDD" id="cd05251">
    <property type="entry name" value="NmrA_like_SDR_a"/>
    <property type="match status" value="1"/>
</dbReference>
<dbReference type="PATRIC" id="fig|362413.3.peg.3445"/>
<gene>
    <name evidence="4" type="ORF">RC62_3521</name>
</gene>
<dbReference type="EMBL" id="JRLF01000006">
    <property type="protein sequence ID" value="KQB42514.1"/>
    <property type="molecule type" value="Genomic_DNA"/>
</dbReference>
<dbReference type="SUPFAM" id="SSF51735">
    <property type="entry name" value="NAD(P)-binding Rossmann-fold domains"/>
    <property type="match status" value="1"/>
</dbReference>